<dbReference type="GO" id="GO:0051050">
    <property type="term" value="P:positive regulation of transport"/>
    <property type="evidence" value="ECO:0007669"/>
    <property type="project" value="UniProtKB-ARBA"/>
</dbReference>
<dbReference type="SUPFAM" id="SSF109885">
    <property type="entry name" value="I/LWEQ domain"/>
    <property type="match status" value="1"/>
</dbReference>
<dbReference type="Gene3D" id="1.20.5.1700">
    <property type="match status" value="1"/>
</dbReference>
<dbReference type="GO" id="GO:0051015">
    <property type="term" value="F:actin filament binding"/>
    <property type="evidence" value="ECO:0007669"/>
    <property type="project" value="TreeGrafter"/>
</dbReference>
<evidence type="ECO:0000256" key="2">
    <source>
        <dbReference type="ARBA" id="ARBA00010135"/>
    </source>
</evidence>
<evidence type="ECO:0000256" key="5">
    <source>
        <dbReference type="ARBA" id="ARBA00023054"/>
    </source>
</evidence>
<proteinExistence type="inferred from homology"/>
<dbReference type="Gene3D" id="6.10.250.920">
    <property type="match status" value="1"/>
</dbReference>
<accession>A0A8B9FEA4</accession>
<dbReference type="GO" id="GO:0030100">
    <property type="term" value="P:regulation of endocytosis"/>
    <property type="evidence" value="ECO:0007669"/>
    <property type="project" value="UniProtKB-ARBA"/>
</dbReference>
<comment type="subcellular location">
    <subcellularLocation>
        <location evidence="1">Cytoplasmic vesicle membrane</location>
    </subcellularLocation>
</comment>
<dbReference type="GO" id="GO:0051130">
    <property type="term" value="P:positive regulation of cellular component organization"/>
    <property type="evidence" value="ECO:0007669"/>
    <property type="project" value="UniProtKB-ARBA"/>
</dbReference>
<dbReference type="GO" id="GO:0030864">
    <property type="term" value="C:cortical actin cytoskeleton"/>
    <property type="evidence" value="ECO:0007669"/>
    <property type="project" value="TreeGrafter"/>
</dbReference>
<evidence type="ECO:0000256" key="7">
    <source>
        <dbReference type="ARBA" id="ARBA00023203"/>
    </source>
</evidence>
<dbReference type="Proteomes" id="UP000694522">
    <property type="component" value="Unplaced"/>
</dbReference>
<keyword evidence="3" id="KW-0963">Cytoplasm</keyword>
<dbReference type="GO" id="GO:0043325">
    <property type="term" value="F:phosphatidylinositol-3,4-bisphosphate binding"/>
    <property type="evidence" value="ECO:0007669"/>
    <property type="project" value="TreeGrafter"/>
</dbReference>
<dbReference type="GO" id="GO:0030136">
    <property type="term" value="C:clathrin-coated vesicle"/>
    <property type="evidence" value="ECO:0007669"/>
    <property type="project" value="TreeGrafter"/>
</dbReference>
<dbReference type="SUPFAM" id="SSF52540">
    <property type="entry name" value="P-loop containing nucleoside triphosphate hydrolases"/>
    <property type="match status" value="1"/>
</dbReference>
<comment type="similarity">
    <text evidence="2">Belongs to the SLA2 family.</text>
</comment>
<feature type="domain" description="I/LWEQ" evidence="10">
    <location>
        <begin position="465"/>
        <end position="706"/>
    </location>
</feature>
<protein>
    <submittedName>
        <fullName evidence="11">Huntingtin interacting protein 1</fullName>
    </submittedName>
</protein>
<dbReference type="GO" id="GO:0006897">
    <property type="term" value="P:endocytosis"/>
    <property type="evidence" value="ECO:0007669"/>
    <property type="project" value="UniProtKB-KW"/>
</dbReference>
<dbReference type="InterPro" id="IPR027417">
    <property type="entry name" value="P-loop_NTPase"/>
</dbReference>
<sequence length="729" mass="80152">MDLFYRSSNLQYFKRLIQIPQLPENPPNFLRASALSEHISPVVVIPAEASSPDSEPITDLVEMDTASQSLFDSKFDDIFGSSLGSDPFNFNSQNGMNKDDKDRLIEQLYGEIAALKEELENFKAESARGMMQLRGRASELEAELAEQQHLKQQAQDESEFLRAELEELKKQREDTEKAQRSLTEIERRAQANEQRYSKLKEKYSELVQNHADLLRKNAEVTKQVTAARQAQGDVEREKKELEDSFQRVSEQAQRKSQEQAEVLDTLKRELAASRQELQVLQGTLESSTQVRVQGWPCMVCLLSQCLREVSPSQIPCGFTNPGVTPTCCHAKPHSLLSSGPCQQHSLRLSPACCLPADCLLSRTLSACECVERLQDAHAVGSLLPCLALFAHLVSDTLLQGSATSHLSPMEPADRLLEACKQCGREAVSYLSALQDPGKVKDADCSLVTICLGRISAIGKELLPRGLDVKQEELGDLVDKEMAATAAAIETAAARIEEMLSKARAGDTGVKLEVNERILGSCTGLMQAIRILVLASKDLQREIVESGRGAASPKEFYAKNSRWTEGLISASKAVGWGATVMVDAADLVVQGKGTFEEMMVCSREIAASTAQLVAASKVKADKDSANLCKLQQASRGVNQATASVVASTKAGKSQVEEKDSMDFSSMTLTQIKCQEMDSQVRVLELENQLQKERQKLGELRKKHYELAGVAEGWEDGECTPGLVQTHTESQ</sequence>
<dbReference type="Gene3D" id="1.20.1410.10">
    <property type="entry name" value="I/LWEQ domain"/>
    <property type="match status" value="1"/>
</dbReference>
<dbReference type="PROSITE" id="PS50945">
    <property type="entry name" value="I_LWEQ"/>
    <property type="match status" value="1"/>
</dbReference>
<dbReference type="FunFam" id="1.20.5.1700:FF:000002">
    <property type="entry name" value="Huntingtin interacting protein 1"/>
    <property type="match status" value="1"/>
</dbReference>
<name>A0A8B9FEA4_9PSIT</name>
<evidence type="ECO:0000256" key="8">
    <source>
        <dbReference type="ARBA" id="ARBA00023329"/>
    </source>
</evidence>
<dbReference type="InterPro" id="IPR032422">
    <property type="entry name" value="HIP1_clath-bd"/>
</dbReference>
<evidence type="ECO:0000259" key="10">
    <source>
        <dbReference type="PROSITE" id="PS50945"/>
    </source>
</evidence>
<reference evidence="11" key="2">
    <citation type="submission" date="2025-09" db="UniProtKB">
        <authorList>
            <consortium name="Ensembl"/>
        </authorList>
    </citation>
    <scope>IDENTIFICATION</scope>
</reference>
<dbReference type="FunFam" id="1.20.1410.10:FF:000002">
    <property type="entry name" value="Huntingtin interacting protein 1"/>
    <property type="match status" value="1"/>
</dbReference>
<keyword evidence="8" id="KW-0968">Cytoplasmic vesicle</keyword>
<dbReference type="GO" id="GO:0032051">
    <property type="term" value="F:clathrin light chain binding"/>
    <property type="evidence" value="ECO:0007669"/>
    <property type="project" value="TreeGrafter"/>
</dbReference>
<keyword evidence="6" id="KW-0472">Membrane</keyword>
<dbReference type="SMART" id="SM00307">
    <property type="entry name" value="ILWEQ"/>
    <property type="match status" value="1"/>
</dbReference>
<evidence type="ECO:0000313" key="12">
    <source>
        <dbReference type="Proteomes" id="UP000694522"/>
    </source>
</evidence>
<dbReference type="InterPro" id="IPR002558">
    <property type="entry name" value="ILWEQ_dom"/>
</dbReference>
<dbReference type="GO" id="GO:0030659">
    <property type="term" value="C:cytoplasmic vesicle membrane"/>
    <property type="evidence" value="ECO:0007669"/>
    <property type="project" value="UniProtKB-SubCell"/>
</dbReference>
<keyword evidence="5 9" id="KW-0175">Coiled coil</keyword>
<dbReference type="GO" id="GO:0098793">
    <property type="term" value="C:presynapse"/>
    <property type="evidence" value="ECO:0007669"/>
    <property type="project" value="TreeGrafter"/>
</dbReference>
<dbReference type="InterPro" id="IPR035964">
    <property type="entry name" value="I/LWEQ_dom_sf"/>
</dbReference>
<dbReference type="PANTHER" id="PTHR10407">
    <property type="entry name" value="HUNTINGTIN INTERACTING PROTEIN 1"/>
    <property type="match status" value="1"/>
</dbReference>
<evidence type="ECO:0000256" key="9">
    <source>
        <dbReference type="SAM" id="Coils"/>
    </source>
</evidence>
<dbReference type="Ensembl" id="ENSACOT00000006624.1">
    <property type="protein sequence ID" value="ENSACOP00000006393.1"/>
    <property type="gene ID" value="ENSACOG00000004266.1"/>
</dbReference>
<dbReference type="GO" id="GO:0080025">
    <property type="term" value="F:phosphatidylinositol-3,5-bisphosphate binding"/>
    <property type="evidence" value="ECO:0007669"/>
    <property type="project" value="TreeGrafter"/>
</dbReference>
<dbReference type="GO" id="GO:0035615">
    <property type="term" value="F:clathrin adaptor activity"/>
    <property type="evidence" value="ECO:0007669"/>
    <property type="project" value="TreeGrafter"/>
</dbReference>
<feature type="coiled-coil region" evidence="9">
    <location>
        <begin position="672"/>
        <end position="701"/>
    </location>
</feature>
<dbReference type="Pfam" id="PF01608">
    <property type="entry name" value="I_LWEQ"/>
    <property type="match status" value="1"/>
</dbReference>
<keyword evidence="4" id="KW-0254">Endocytosis</keyword>
<evidence type="ECO:0000256" key="3">
    <source>
        <dbReference type="ARBA" id="ARBA00022490"/>
    </source>
</evidence>
<keyword evidence="12" id="KW-1185">Reference proteome</keyword>
<evidence type="ECO:0000313" key="11">
    <source>
        <dbReference type="Ensembl" id="ENSACOP00000006393.1"/>
    </source>
</evidence>
<organism evidence="11 12">
    <name type="scientific">Amazona collaria</name>
    <name type="common">yellow-billed parrot</name>
    <dbReference type="NCBI Taxonomy" id="241587"/>
    <lineage>
        <taxon>Eukaryota</taxon>
        <taxon>Metazoa</taxon>
        <taxon>Chordata</taxon>
        <taxon>Craniata</taxon>
        <taxon>Vertebrata</taxon>
        <taxon>Euteleostomi</taxon>
        <taxon>Archelosauria</taxon>
        <taxon>Archosauria</taxon>
        <taxon>Dinosauria</taxon>
        <taxon>Saurischia</taxon>
        <taxon>Theropoda</taxon>
        <taxon>Coelurosauria</taxon>
        <taxon>Aves</taxon>
        <taxon>Neognathae</taxon>
        <taxon>Neoaves</taxon>
        <taxon>Telluraves</taxon>
        <taxon>Australaves</taxon>
        <taxon>Psittaciformes</taxon>
        <taxon>Psittacidae</taxon>
        <taxon>Amazona</taxon>
    </lineage>
</organism>
<dbReference type="InterPro" id="IPR030224">
    <property type="entry name" value="Sla2_fam"/>
</dbReference>
<evidence type="ECO:0000256" key="4">
    <source>
        <dbReference type="ARBA" id="ARBA00022583"/>
    </source>
</evidence>
<dbReference type="AlphaFoldDB" id="A0A8B9FEA4"/>
<feature type="coiled-coil region" evidence="9">
    <location>
        <begin position="98"/>
        <end position="283"/>
    </location>
</feature>
<dbReference type="GO" id="GO:0048268">
    <property type="term" value="P:clathrin coat assembly"/>
    <property type="evidence" value="ECO:0007669"/>
    <property type="project" value="TreeGrafter"/>
</dbReference>
<evidence type="ECO:0000256" key="6">
    <source>
        <dbReference type="ARBA" id="ARBA00023136"/>
    </source>
</evidence>
<dbReference type="PANTHER" id="PTHR10407:SF14">
    <property type="entry name" value="HUNTINGTIN-INTERACTING PROTEIN 1"/>
    <property type="match status" value="1"/>
</dbReference>
<reference evidence="11" key="1">
    <citation type="submission" date="2025-08" db="UniProtKB">
        <authorList>
            <consortium name="Ensembl"/>
        </authorList>
    </citation>
    <scope>IDENTIFICATION</scope>
</reference>
<evidence type="ECO:0000256" key="1">
    <source>
        <dbReference type="ARBA" id="ARBA00004156"/>
    </source>
</evidence>
<dbReference type="GO" id="GO:0007015">
    <property type="term" value="P:actin filament organization"/>
    <property type="evidence" value="ECO:0007669"/>
    <property type="project" value="TreeGrafter"/>
</dbReference>
<dbReference type="Pfam" id="PF16515">
    <property type="entry name" value="HIP1_clath_bdg"/>
    <property type="match status" value="1"/>
</dbReference>
<keyword evidence="7" id="KW-0009">Actin-binding</keyword>